<dbReference type="GO" id="GO:0022857">
    <property type="term" value="F:transmembrane transporter activity"/>
    <property type="evidence" value="ECO:0007669"/>
    <property type="project" value="TreeGrafter"/>
</dbReference>
<feature type="domain" description="ABC3 transporter permease C-terminal" evidence="8">
    <location>
        <begin position="714"/>
        <end position="827"/>
    </location>
</feature>
<keyword evidence="5 7" id="KW-0472">Membrane</keyword>
<dbReference type="KEGG" id="obg:Verru16b_03288"/>
<evidence type="ECO:0000256" key="5">
    <source>
        <dbReference type="ARBA" id="ARBA00023136"/>
    </source>
</evidence>
<dbReference type="OrthoDB" id="9770036at2"/>
<protein>
    <submittedName>
        <fullName evidence="10">Putative ABC transporter permease YknZ</fullName>
    </submittedName>
</protein>
<dbReference type="PATRIC" id="fig|1838286.3.peg.3327"/>
<dbReference type="PANTHER" id="PTHR30572">
    <property type="entry name" value="MEMBRANE COMPONENT OF TRANSPORTER-RELATED"/>
    <property type="match status" value="1"/>
</dbReference>
<evidence type="ECO:0000256" key="7">
    <source>
        <dbReference type="SAM" id="Phobius"/>
    </source>
</evidence>
<feature type="transmembrane region" description="Helical" evidence="7">
    <location>
        <begin position="284"/>
        <end position="307"/>
    </location>
</feature>
<comment type="subcellular location">
    <subcellularLocation>
        <location evidence="1">Cell membrane</location>
        <topology evidence="1">Multi-pass membrane protein</topology>
    </subcellularLocation>
</comment>
<proteinExistence type="inferred from homology"/>
<evidence type="ECO:0000313" key="10">
    <source>
        <dbReference type="EMBL" id="AOS46191.1"/>
    </source>
</evidence>
<feature type="domain" description="MacB-like periplasmic core" evidence="9">
    <location>
        <begin position="535"/>
        <end position="666"/>
    </location>
</feature>
<evidence type="ECO:0000259" key="8">
    <source>
        <dbReference type="Pfam" id="PF02687"/>
    </source>
</evidence>
<keyword evidence="11" id="KW-1185">Reference proteome</keyword>
<dbReference type="AlphaFoldDB" id="A0A1D8AZ95"/>
<feature type="transmembrane region" description="Helical" evidence="7">
    <location>
        <begin position="764"/>
        <end position="786"/>
    </location>
</feature>
<dbReference type="STRING" id="1838286.Verru16b_03288"/>
<feature type="transmembrane region" description="Helical" evidence="7">
    <location>
        <begin position="711"/>
        <end position="735"/>
    </location>
</feature>
<evidence type="ECO:0000256" key="2">
    <source>
        <dbReference type="ARBA" id="ARBA00022475"/>
    </source>
</evidence>
<feature type="transmembrane region" description="Helical" evidence="7">
    <location>
        <begin position="343"/>
        <end position="369"/>
    </location>
</feature>
<dbReference type="Proteomes" id="UP000095228">
    <property type="component" value="Chromosome"/>
</dbReference>
<dbReference type="Pfam" id="PF12704">
    <property type="entry name" value="MacB_PCD"/>
    <property type="match status" value="2"/>
</dbReference>
<comment type="similarity">
    <text evidence="6">Belongs to the ABC-4 integral membrane protein family.</text>
</comment>
<sequence length="834" mass="87375">MPPEFKSAVRHLWRQPGFTLLAVLSLGTAIGVNSAMFSIVNGFLLRETTTHEPENYVAVFHATRDARRDYRPFSHAEFAALRADQAVFADVSAAAYSQVALGDPGEIRRAFAFLVSDNFFALAAARPALGRFFTAAETSPGAGQAVVVASHALWQRLGGRADFVGSALRINGRFCTVIGIAPPGFSGASPLLAPEVWLPLGFFSASAPAFAETRRSPDLSDPRNHVLNLFARLDPGLTRATAATRLPAVAGRLARLDPDPGTEREIVLARPFGIAPQPVRDNAFASLTTLTLGLSAVVLIIACLNLSNLLLARGVGRAPEIATRLALGASRGRILGQLLLEGLLLAVTGGALGVLISSWAGSFLAQVLADRVADFGFQVTTSFQADLPVLGFTLLVSLVASLAFSLGPALVLSRRDLTNDLKGAARGTLAGEGRTLWGGRNILLMLQMGFSLVSLFAAGLFLRAAFAALEPPTGFDPRGRLVAEIDFALSADDPLTVRRRATAALAAARRQPGVAQASLASLVPYANDVQLARVSLPGSAPETGRSTGIPAAFSAISDGYFSALGVRLLLGRDFTPQESLAAGAAPVCVVDETLARRLFPTGNWVGQILTLQGGPAQQVQGEHTIVGVVSAHSQDVVDRSRPLPRVFVPFARIDHPVWFLVAYAPDDNSASLLHRTLLASDATLPLVMVTPLESFLAANFGRWQAGLAASLFGLFGLIAVVLAAIGIYGVTAYNLSRRARELGLRTALGAGTGDIIRLVVGRGFVLLGLSVAAGSIACGLVGLALAGFVPDVAAFDPLVFAACLLTLFLSATPALLLPACRAAKVDPLVALRAE</sequence>
<dbReference type="InterPro" id="IPR003838">
    <property type="entry name" value="ABC3_permease_C"/>
</dbReference>
<evidence type="ECO:0000313" key="11">
    <source>
        <dbReference type="Proteomes" id="UP000095228"/>
    </source>
</evidence>
<keyword evidence="3 7" id="KW-0812">Transmembrane</keyword>
<dbReference type="GO" id="GO:0005886">
    <property type="term" value="C:plasma membrane"/>
    <property type="evidence" value="ECO:0007669"/>
    <property type="project" value="UniProtKB-SubCell"/>
</dbReference>
<gene>
    <name evidence="10" type="primary">yknZ</name>
    <name evidence="10" type="ORF">Verru16b_03288</name>
</gene>
<feature type="transmembrane region" description="Helical" evidence="7">
    <location>
        <begin position="798"/>
        <end position="817"/>
    </location>
</feature>
<feature type="transmembrane region" description="Helical" evidence="7">
    <location>
        <begin position="389"/>
        <end position="412"/>
    </location>
</feature>
<dbReference type="EMBL" id="CP016094">
    <property type="protein sequence ID" value="AOS46191.1"/>
    <property type="molecule type" value="Genomic_DNA"/>
</dbReference>
<accession>A0A1D8AZ95</accession>
<feature type="domain" description="ABC3 transporter permease C-terminal" evidence="8">
    <location>
        <begin position="294"/>
        <end position="415"/>
    </location>
</feature>
<feature type="transmembrane region" description="Helical" evidence="7">
    <location>
        <begin position="442"/>
        <end position="462"/>
    </location>
</feature>
<dbReference type="Pfam" id="PF02687">
    <property type="entry name" value="FtsX"/>
    <property type="match status" value="2"/>
</dbReference>
<keyword evidence="4 7" id="KW-1133">Transmembrane helix</keyword>
<dbReference type="InterPro" id="IPR025857">
    <property type="entry name" value="MacB_PCD"/>
</dbReference>
<evidence type="ECO:0000256" key="1">
    <source>
        <dbReference type="ARBA" id="ARBA00004651"/>
    </source>
</evidence>
<organism evidence="10 11">
    <name type="scientific">Lacunisphaera limnophila</name>
    <dbReference type="NCBI Taxonomy" id="1838286"/>
    <lineage>
        <taxon>Bacteria</taxon>
        <taxon>Pseudomonadati</taxon>
        <taxon>Verrucomicrobiota</taxon>
        <taxon>Opitutia</taxon>
        <taxon>Opitutales</taxon>
        <taxon>Opitutaceae</taxon>
        <taxon>Lacunisphaera</taxon>
    </lineage>
</organism>
<evidence type="ECO:0000256" key="3">
    <source>
        <dbReference type="ARBA" id="ARBA00022692"/>
    </source>
</evidence>
<feature type="domain" description="MacB-like periplasmic core" evidence="9">
    <location>
        <begin position="19"/>
        <end position="247"/>
    </location>
</feature>
<feature type="transmembrane region" description="Helical" evidence="7">
    <location>
        <begin position="20"/>
        <end position="45"/>
    </location>
</feature>
<evidence type="ECO:0000256" key="6">
    <source>
        <dbReference type="ARBA" id="ARBA00038076"/>
    </source>
</evidence>
<reference evidence="10 11" key="1">
    <citation type="submission" date="2016-06" db="EMBL/GenBank/DDBJ databases">
        <title>Three novel species with peptidoglycan cell walls form the new genus Lacunisphaera gen. nov. in the family Opitutaceae of the verrucomicrobial subdivision 4.</title>
        <authorList>
            <person name="Rast P."/>
            <person name="Gloeckner I."/>
            <person name="Jogler M."/>
            <person name="Boedeker C."/>
            <person name="Jeske O."/>
            <person name="Wiegand S."/>
            <person name="Reinhardt R."/>
            <person name="Schumann P."/>
            <person name="Rohde M."/>
            <person name="Spring S."/>
            <person name="Gloeckner F.O."/>
            <person name="Jogler C."/>
        </authorList>
    </citation>
    <scope>NUCLEOTIDE SEQUENCE [LARGE SCALE GENOMIC DNA]</scope>
    <source>
        <strain evidence="10 11">IG16b</strain>
    </source>
</reference>
<evidence type="ECO:0000256" key="4">
    <source>
        <dbReference type="ARBA" id="ARBA00022989"/>
    </source>
</evidence>
<dbReference type="PANTHER" id="PTHR30572:SF4">
    <property type="entry name" value="ABC TRANSPORTER PERMEASE YTRF"/>
    <property type="match status" value="1"/>
</dbReference>
<keyword evidence="2" id="KW-1003">Cell membrane</keyword>
<dbReference type="RefSeq" id="WP_069963269.1">
    <property type="nucleotide sequence ID" value="NZ_CP016094.1"/>
</dbReference>
<name>A0A1D8AZ95_9BACT</name>
<evidence type="ECO:0000259" key="9">
    <source>
        <dbReference type="Pfam" id="PF12704"/>
    </source>
</evidence>
<dbReference type="InterPro" id="IPR050250">
    <property type="entry name" value="Macrolide_Exporter_MacB"/>
</dbReference>